<dbReference type="RefSeq" id="WP_133983349.1">
    <property type="nucleotide sequence ID" value="NZ_SOCE01000002.1"/>
</dbReference>
<keyword evidence="2" id="KW-1185">Reference proteome</keyword>
<evidence type="ECO:0000313" key="2">
    <source>
        <dbReference type="Proteomes" id="UP000295151"/>
    </source>
</evidence>
<accession>A0A4R7SX50</accession>
<evidence type="ECO:0000313" key="1">
    <source>
        <dbReference type="EMBL" id="TDU83821.1"/>
    </source>
</evidence>
<comment type="caution">
    <text evidence="1">The sequence shown here is derived from an EMBL/GenBank/DDBJ whole genome shotgun (WGS) entry which is preliminary data.</text>
</comment>
<name>A0A4R7SX50_9ACTN</name>
<protein>
    <submittedName>
        <fullName evidence="1">Uncharacterized protein</fullName>
    </submittedName>
</protein>
<sequence>MTPLAGPNLLPAGAPADTILAIRPVGLLVAVVIDEVTQVVGLITVADRARIIQLGLLKPGASPHSTAL</sequence>
<proteinExistence type="predicted"/>
<dbReference type="AlphaFoldDB" id="A0A4R7SX50"/>
<organism evidence="1 2">
    <name type="scientific">Kribbella voronezhensis</name>
    <dbReference type="NCBI Taxonomy" id="2512212"/>
    <lineage>
        <taxon>Bacteria</taxon>
        <taxon>Bacillati</taxon>
        <taxon>Actinomycetota</taxon>
        <taxon>Actinomycetes</taxon>
        <taxon>Propionibacteriales</taxon>
        <taxon>Kribbellaceae</taxon>
        <taxon>Kribbella</taxon>
    </lineage>
</organism>
<reference evidence="1 2" key="1">
    <citation type="submission" date="2019-03" db="EMBL/GenBank/DDBJ databases">
        <title>Genomic Encyclopedia of Type Strains, Phase III (KMG-III): the genomes of soil and plant-associated and newly described type strains.</title>
        <authorList>
            <person name="Whitman W."/>
        </authorList>
    </citation>
    <scope>NUCLEOTIDE SEQUENCE [LARGE SCALE GENOMIC DNA]</scope>
    <source>
        <strain evidence="1 2">VKM Ac-2575</strain>
    </source>
</reference>
<dbReference type="Proteomes" id="UP000295151">
    <property type="component" value="Unassembled WGS sequence"/>
</dbReference>
<dbReference type="EMBL" id="SOCE01000002">
    <property type="protein sequence ID" value="TDU83821.1"/>
    <property type="molecule type" value="Genomic_DNA"/>
</dbReference>
<gene>
    <name evidence="1" type="ORF">EV138_6285</name>
</gene>